<dbReference type="AlphaFoldDB" id="B0DRT0"/>
<proteinExistence type="predicted"/>
<dbReference type="KEGG" id="lbc:LACBIDRAFT_308184"/>
<dbReference type="EMBL" id="DS547129">
    <property type="protein sequence ID" value="EDR02584.1"/>
    <property type="molecule type" value="Genomic_DNA"/>
</dbReference>
<dbReference type="RefSeq" id="XP_001886628.1">
    <property type="nucleotide sequence ID" value="XM_001886593.1"/>
</dbReference>
<keyword evidence="2" id="KW-1185">Reference proteome</keyword>
<evidence type="ECO:0000313" key="2">
    <source>
        <dbReference type="Proteomes" id="UP000001194"/>
    </source>
</evidence>
<accession>B0DRT0</accession>
<organism evidence="2">
    <name type="scientific">Laccaria bicolor (strain S238N-H82 / ATCC MYA-4686)</name>
    <name type="common">Bicoloured deceiver</name>
    <name type="synonym">Laccaria laccata var. bicolor</name>
    <dbReference type="NCBI Taxonomy" id="486041"/>
    <lineage>
        <taxon>Eukaryota</taxon>
        <taxon>Fungi</taxon>
        <taxon>Dikarya</taxon>
        <taxon>Basidiomycota</taxon>
        <taxon>Agaricomycotina</taxon>
        <taxon>Agaricomycetes</taxon>
        <taxon>Agaricomycetidae</taxon>
        <taxon>Agaricales</taxon>
        <taxon>Agaricineae</taxon>
        <taxon>Hydnangiaceae</taxon>
        <taxon>Laccaria</taxon>
    </lineage>
</organism>
<name>B0DRT0_LACBS</name>
<dbReference type="Proteomes" id="UP000001194">
    <property type="component" value="Unassembled WGS sequence"/>
</dbReference>
<dbReference type="InParanoid" id="B0DRT0"/>
<evidence type="ECO:0000313" key="1">
    <source>
        <dbReference type="EMBL" id="EDR02584.1"/>
    </source>
</evidence>
<dbReference type="GeneID" id="6082334"/>
<dbReference type="HOGENOM" id="CLU_088645_1_0_1"/>
<gene>
    <name evidence="1" type="ORF">LACBIDRAFT_308184</name>
</gene>
<reference evidence="1 2" key="1">
    <citation type="journal article" date="2008" name="Nature">
        <title>The genome of Laccaria bicolor provides insights into mycorrhizal symbiosis.</title>
        <authorList>
            <person name="Martin F."/>
            <person name="Aerts A."/>
            <person name="Ahren D."/>
            <person name="Brun A."/>
            <person name="Danchin E.G.J."/>
            <person name="Duchaussoy F."/>
            <person name="Gibon J."/>
            <person name="Kohler A."/>
            <person name="Lindquist E."/>
            <person name="Pereda V."/>
            <person name="Salamov A."/>
            <person name="Shapiro H.J."/>
            <person name="Wuyts J."/>
            <person name="Blaudez D."/>
            <person name="Buee M."/>
            <person name="Brokstein P."/>
            <person name="Canbaeck B."/>
            <person name="Cohen D."/>
            <person name="Courty P.E."/>
            <person name="Coutinho P.M."/>
            <person name="Delaruelle C."/>
            <person name="Detter J.C."/>
            <person name="Deveau A."/>
            <person name="DiFazio S."/>
            <person name="Duplessis S."/>
            <person name="Fraissinet-Tachet L."/>
            <person name="Lucic E."/>
            <person name="Frey-Klett P."/>
            <person name="Fourrey C."/>
            <person name="Feussner I."/>
            <person name="Gay G."/>
            <person name="Grimwood J."/>
            <person name="Hoegger P.J."/>
            <person name="Jain P."/>
            <person name="Kilaru S."/>
            <person name="Labbe J."/>
            <person name="Lin Y.C."/>
            <person name="Legue V."/>
            <person name="Le Tacon F."/>
            <person name="Marmeisse R."/>
            <person name="Melayah D."/>
            <person name="Montanini B."/>
            <person name="Muratet M."/>
            <person name="Nehls U."/>
            <person name="Niculita-Hirzel H."/>
            <person name="Oudot-Le Secq M.P."/>
            <person name="Peter M."/>
            <person name="Quesneville H."/>
            <person name="Rajashekar B."/>
            <person name="Reich M."/>
            <person name="Rouhier N."/>
            <person name="Schmutz J."/>
            <person name="Yin T."/>
            <person name="Chalot M."/>
            <person name="Henrissat B."/>
            <person name="Kuees U."/>
            <person name="Lucas S."/>
            <person name="Van de Peer Y."/>
            <person name="Podila G.K."/>
            <person name="Polle A."/>
            <person name="Pukkila P.J."/>
            <person name="Richardson P.M."/>
            <person name="Rouze P."/>
            <person name="Sanders I.R."/>
            <person name="Stajich J.E."/>
            <person name="Tunlid A."/>
            <person name="Tuskan G."/>
            <person name="Grigoriev I.V."/>
        </authorList>
    </citation>
    <scope>NUCLEOTIDE SEQUENCE [LARGE SCALE GENOMIC DNA]</scope>
    <source>
        <strain evidence="2">S238N-H82 / ATCC MYA-4686</strain>
    </source>
</reference>
<protein>
    <submittedName>
        <fullName evidence="1">Predicted protein</fullName>
    </submittedName>
</protein>
<sequence>MESMWKSMESMWGKYGIHQPFHGIHPPKSWNPSPTPWNPSGICAVHPHSIHSIWNNPGRVKYWDVLNTGFQKINDIIDQLANKTGHTHENIITLWKRTHAHECTGSMWNKYQKYFLANQEKEHRRIGDSRANCQTCWVGFKEHEPRWHEILEAYNEVLAASNGYSTISQHMRKFDRLVSQLKRVTNKAAKQDSFESLFVLVGNSIHEDIGLSQVHLFAGAEEFLQERLHMDHDKMSGLFKNHVCNRISLGLQTRLETDQKSSAEIAKGATVICK</sequence>